<dbReference type="EMBL" id="SHKP01000004">
    <property type="protein sequence ID" value="RZU03126.1"/>
    <property type="molecule type" value="Genomic_DNA"/>
</dbReference>
<dbReference type="Proteomes" id="UP000293671">
    <property type="component" value="Unassembled WGS sequence"/>
</dbReference>
<comment type="subcellular location">
    <subcellularLocation>
        <location evidence="1">Cell outer membrane</location>
    </subcellularLocation>
</comment>
<dbReference type="PANTHER" id="PTHR30329:SF21">
    <property type="entry name" value="LIPOPROTEIN YIAD-RELATED"/>
    <property type="match status" value="1"/>
</dbReference>
<protein>
    <submittedName>
        <fullName evidence="9">Outer membrane protein OmpA-like peptidoglycan-associated protein</fullName>
    </submittedName>
</protein>
<gene>
    <name evidence="9" type="ORF">EV670_1159</name>
</gene>
<evidence type="ECO:0000256" key="2">
    <source>
        <dbReference type="ARBA" id="ARBA00023136"/>
    </source>
</evidence>
<keyword evidence="5" id="KW-0175">Coiled coil</keyword>
<evidence type="ECO:0000313" key="9">
    <source>
        <dbReference type="EMBL" id="RZU03126.1"/>
    </source>
</evidence>
<evidence type="ECO:0000256" key="4">
    <source>
        <dbReference type="PROSITE-ProRule" id="PRU00473"/>
    </source>
</evidence>
<evidence type="ECO:0000259" key="8">
    <source>
        <dbReference type="PROSITE" id="PS51123"/>
    </source>
</evidence>
<organism evidence="9 10">
    <name type="scientific">Rivibacter subsaxonicus</name>
    <dbReference type="NCBI Taxonomy" id="457575"/>
    <lineage>
        <taxon>Bacteria</taxon>
        <taxon>Pseudomonadati</taxon>
        <taxon>Pseudomonadota</taxon>
        <taxon>Betaproteobacteria</taxon>
        <taxon>Burkholderiales</taxon>
        <taxon>Rivibacter</taxon>
    </lineage>
</organism>
<dbReference type="InterPro" id="IPR025511">
    <property type="entry name" value="DUF4398"/>
</dbReference>
<dbReference type="Pfam" id="PF00691">
    <property type="entry name" value="OmpA"/>
    <property type="match status" value="1"/>
</dbReference>
<keyword evidence="10" id="KW-1185">Reference proteome</keyword>
<evidence type="ECO:0000256" key="5">
    <source>
        <dbReference type="SAM" id="Coils"/>
    </source>
</evidence>
<feature type="coiled-coil region" evidence="5">
    <location>
        <begin position="123"/>
        <end position="164"/>
    </location>
</feature>
<evidence type="ECO:0000256" key="1">
    <source>
        <dbReference type="ARBA" id="ARBA00004442"/>
    </source>
</evidence>
<dbReference type="InterPro" id="IPR036737">
    <property type="entry name" value="OmpA-like_sf"/>
</dbReference>
<evidence type="ECO:0000256" key="6">
    <source>
        <dbReference type="SAM" id="MobiDB-lite"/>
    </source>
</evidence>
<keyword evidence="3" id="KW-0998">Cell outer membrane</keyword>
<dbReference type="Pfam" id="PF14346">
    <property type="entry name" value="DUF4398"/>
    <property type="match status" value="1"/>
</dbReference>
<dbReference type="InterPro" id="IPR050330">
    <property type="entry name" value="Bact_OuterMem_StrucFunc"/>
</dbReference>
<proteinExistence type="predicted"/>
<keyword evidence="2 4" id="KW-0472">Membrane</keyword>
<dbReference type="InterPro" id="IPR006665">
    <property type="entry name" value="OmpA-like"/>
</dbReference>
<accession>A0A4V2FUR7</accession>
<evidence type="ECO:0000256" key="7">
    <source>
        <dbReference type="SAM" id="SignalP"/>
    </source>
</evidence>
<feature type="region of interest" description="Disordered" evidence="6">
    <location>
        <begin position="250"/>
        <end position="269"/>
    </location>
</feature>
<dbReference type="CDD" id="cd07185">
    <property type="entry name" value="OmpA_C-like"/>
    <property type="match status" value="1"/>
</dbReference>
<evidence type="ECO:0000313" key="10">
    <source>
        <dbReference type="Proteomes" id="UP000293671"/>
    </source>
</evidence>
<dbReference type="AlphaFoldDB" id="A0A4V2FUR7"/>
<reference evidence="9 10" key="1">
    <citation type="submission" date="2019-02" db="EMBL/GenBank/DDBJ databases">
        <title>Genomic Encyclopedia of Type Strains, Phase IV (KMG-IV): sequencing the most valuable type-strain genomes for metagenomic binning, comparative biology and taxonomic classification.</title>
        <authorList>
            <person name="Goeker M."/>
        </authorList>
    </citation>
    <scope>NUCLEOTIDE SEQUENCE [LARGE SCALE GENOMIC DNA]</scope>
    <source>
        <strain evidence="9 10">DSM 19570</strain>
    </source>
</reference>
<dbReference type="RefSeq" id="WP_130430826.1">
    <property type="nucleotide sequence ID" value="NZ_SHKP01000004.1"/>
</dbReference>
<dbReference type="PROSITE" id="PS51123">
    <property type="entry name" value="OMPA_2"/>
    <property type="match status" value="1"/>
</dbReference>
<dbReference type="Gene3D" id="3.30.1330.60">
    <property type="entry name" value="OmpA-like domain"/>
    <property type="match status" value="1"/>
</dbReference>
<dbReference type="PRINTS" id="PR01021">
    <property type="entry name" value="OMPADOMAIN"/>
</dbReference>
<feature type="chain" id="PRO_5020589512" evidence="7">
    <location>
        <begin position="24"/>
        <end position="289"/>
    </location>
</feature>
<dbReference type="GO" id="GO:0009279">
    <property type="term" value="C:cell outer membrane"/>
    <property type="evidence" value="ECO:0007669"/>
    <property type="project" value="UniProtKB-SubCell"/>
</dbReference>
<keyword evidence="7" id="KW-0732">Signal</keyword>
<evidence type="ECO:0000256" key="3">
    <source>
        <dbReference type="ARBA" id="ARBA00023237"/>
    </source>
</evidence>
<dbReference type="PROSITE" id="PS51257">
    <property type="entry name" value="PROKAR_LIPOPROTEIN"/>
    <property type="match status" value="1"/>
</dbReference>
<sequence length="289" mass="30865">MNMHRIFALTLVAAAVLAGCNTAPVNQALLDEARNDYGVAQANPQTRELAGGELKQAGDALAKADQAAARGDKAAEVNSLAYMAKQRVAIAHETAKQKSSEQAISEANASRDKLRLAARTIEVDSAQRSAELAQRQAATSQQQASESQTRNAVLEAQLKELDARKTERGMVITIGDVLFDTDQAQLKAGGMRSMQKLVVFFKNNPQRRAMVEGFTDSTGSDSHNQELSGRRANAVRTALLDLGVGGDRVTSHGYGESHPVASNDSAGGRQLNRRVEIVLSDDSGTIAPR</sequence>
<comment type="caution">
    <text evidence="9">The sequence shown here is derived from an EMBL/GenBank/DDBJ whole genome shotgun (WGS) entry which is preliminary data.</text>
</comment>
<feature type="signal peptide" evidence="7">
    <location>
        <begin position="1"/>
        <end position="23"/>
    </location>
</feature>
<dbReference type="OrthoDB" id="9782229at2"/>
<dbReference type="InterPro" id="IPR006664">
    <property type="entry name" value="OMP_bac"/>
</dbReference>
<dbReference type="SUPFAM" id="SSF103088">
    <property type="entry name" value="OmpA-like"/>
    <property type="match status" value="1"/>
</dbReference>
<name>A0A4V2FUR7_9BURK</name>
<dbReference type="PANTHER" id="PTHR30329">
    <property type="entry name" value="STATOR ELEMENT OF FLAGELLAR MOTOR COMPLEX"/>
    <property type="match status" value="1"/>
</dbReference>
<feature type="domain" description="OmpA-like" evidence="8">
    <location>
        <begin position="166"/>
        <end position="283"/>
    </location>
</feature>